<dbReference type="RefSeq" id="WP_336729139.1">
    <property type="nucleotide sequence ID" value="NZ_JBBBOO010000003.1"/>
</dbReference>
<feature type="region of interest" description="Disordered" evidence="1">
    <location>
        <begin position="1"/>
        <end position="23"/>
    </location>
</feature>
<feature type="region of interest" description="Disordered" evidence="1">
    <location>
        <begin position="85"/>
        <end position="112"/>
    </location>
</feature>
<protein>
    <submittedName>
        <fullName evidence="2">Uncharacterized protein</fullName>
    </submittedName>
</protein>
<feature type="compositionally biased region" description="Basic and acidic residues" evidence="1">
    <location>
        <begin position="1"/>
        <end position="15"/>
    </location>
</feature>
<proteinExistence type="predicted"/>
<comment type="caution">
    <text evidence="2">The sequence shown here is derived from an EMBL/GenBank/DDBJ whole genome shotgun (WGS) entry which is preliminary data.</text>
</comment>
<accession>A0ABU8JJN2</accession>
<evidence type="ECO:0000313" key="3">
    <source>
        <dbReference type="Proteomes" id="UP001359469"/>
    </source>
</evidence>
<keyword evidence="3" id="KW-1185">Reference proteome</keyword>
<name>A0ABU8JJN2_DICCH</name>
<evidence type="ECO:0000313" key="2">
    <source>
        <dbReference type="EMBL" id="MEI7063202.1"/>
    </source>
</evidence>
<evidence type="ECO:0000256" key="1">
    <source>
        <dbReference type="SAM" id="MobiDB-lite"/>
    </source>
</evidence>
<gene>
    <name evidence="2" type="ORF">WCU84_05930</name>
</gene>
<dbReference type="Proteomes" id="UP001359469">
    <property type="component" value="Unassembled WGS sequence"/>
</dbReference>
<dbReference type="EMBL" id="JBBBOO010000003">
    <property type="protein sequence ID" value="MEI7063202.1"/>
    <property type="molecule type" value="Genomic_DNA"/>
</dbReference>
<sequence length="174" mass="19988">MEPHELAESLRKEDEWKEEQESTFGGTDLKIVYIGGKPEKRIDYRGRSFLFLQSVPTDIPPVVARYLLDSFPSIFATPEEARHKAAQVAEAEHQRQITAENRRQQERAQQQADAEASSLVVKIGNDDVDLAKLTSYQLRELAEENGVNPYSLPPQPSDMRRYLVDRFNQRKMQA</sequence>
<reference evidence="2 3" key="1">
    <citation type="submission" date="2024-03" db="EMBL/GenBank/DDBJ databases">
        <title>Analysis of soft rot Pectobacteriaceae population diversity in US potato growing regions between 2016 and 2022.</title>
        <authorList>
            <person name="Ma X."/>
            <person name="Zhang X."/>
            <person name="Stodghill P."/>
            <person name="Rioux R."/>
            <person name="Babler B."/>
            <person name="Shrestha S."/>
            <person name="Babler B."/>
            <person name="Rivedal H."/>
            <person name="Frost K."/>
            <person name="Hao J."/>
            <person name="Secor G."/>
            <person name="Swingle B."/>
        </authorList>
    </citation>
    <scope>NUCLEOTIDE SEQUENCE [LARGE SCALE GENOMIC DNA]</scope>
    <source>
        <strain evidence="2 3">SR64</strain>
    </source>
</reference>
<organism evidence="2 3">
    <name type="scientific">Dickeya chrysanthemi</name>
    <name type="common">Pectobacterium chrysanthemi</name>
    <name type="synonym">Erwinia chrysanthemi</name>
    <dbReference type="NCBI Taxonomy" id="556"/>
    <lineage>
        <taxon>Bacteria</taxon>
        <taxon>Pseudomonadati</taxon>
        <taxon>Pseudomonadota</taxon>
        <taxon>Gammaproteobacteria</taxon>
        <taxon>Enterobacterales</taxon>
        <taxon>Pectobacteriaceae</taxon>
        <taxon>Dickeya</taxon>
    </lineage>
</organism>
<feature type="compositionally biased region" description="Basic and acidic residues" evidence="1">
    <location>
        <begin position="90"/>
        <end position="106"/>
    </location>
</feature>